<reference evidence="5 6" key="1">
    <citation type="submission" date="2019-09" db="EMBL/GenBank/DDBJ databases">
        <title>Draft genome sequence of various Type strains from the CCUG.</title>
        <authorList>
            <person name="Pineiro-Iglesias B."/>
            <person name="Tunovic T."/>
            <person name="Unosson C."/>
            <person name="Inganas E."/>
            <person name="Ohlen M."/>
            <person name="Cardew S."/>
            <person name="Jensie-Markopoulos S."/>
            <person name="Salva-Serra F."/>
            <person name="Jaen-Luchoro D."/>
            <person name="Karlsson R."/>
            <person name="Svensson-Stadler L."/>
            <person name="Chun J."/>
            <person name="Moore E."/>
        </authorList>
    </citation>
    <scope>NUCLEOTIDE SEQUENCE [LARGE SCALE GENOMIC DNA]</scope>
    <source>
        <strain evidence="5 6">CCUG 53682T</strain>
    </source>
</reference>
<evidence type="ECO:0000313" key="6">
    <source>
        <dbReference type="Proteomes" id="UP000322181"/>
    </source>
</evidence>
<comment type="caution">
    <text evidence="5">The sequence shown here is derived from an EMBL/GenBank/DDBJ whole genome shotgun (WGS) entry which is preliminary data.</text>
</comment>
<accession>A0A5M9R4P1</accession>
<dbReference type="PANTHER" id="PTHR30024:SF47">
    <property type="entry name" value="TAURINE-BINDING PERIPLASMIC PROTEIN"/>
    <property type="match status" value="1"/>
</dbReference>
<name>A0A5M9R4P1_9GAMM</name>
<dbReference type="InterPro" id="IPR010068">
    <property type="entry name" value="Peri-bd_TauA"/>
</dbReference>
<feature type="domain" description="Solute-binding protein family 3/N-terminal" evidence="4">
    <location>
        <begin position="49"/>
        <end position="263"/>
    </location>
</feature>
<gene>
    <name evidence="5" type="primary">tauA</name>
    <name evidence="5" type="ORF">F4V73_11760</name>
</gene>
<sequence>MSLYQPQKQKQKRVILSLIAVLALVTGFIHSQTLPAHQQPRKNKSAEKPVVIAYQTGIDPGKIAQANNAYEKATGKQIIWKKFDSGAGILTALAAGDVDIANIGSAPFSIAASRGLPVKVFYIAAILGTSEALIIRNDRHSSGGLTGKKIAVPFTSTAHYSLLAALAHLNIDEKSVQLINLRPAEIVAAWEREDIDAAYVWEPALSQLKASGQILMSGRDMSARGKPTYDLWVAENTFAEQHSDVLARFVAVTDKEVQWYNRNKNSLSEHPEISGKIAALTGSQPDEVAAVMSGNDYPGLQEQTRILATSLAGEIRDTALFLQQQGSIDTVKTTYAENISIQAIETAKEQ</sequence>
<evidence type="ECO:0000313" key="5">
    <source>
        <dbReference type="EMBL" id="KAA8715630.1"/>
    </source>
</evidence>
<evidence type="ECO:0000259" key="4">
    <source>
        <dbReference type="SMART" id="SM00062"/>
    </source>
</evidence>
<evidence type="ECO:0000256" key="1">
    <source>
        <dbReference type="ARBA" id="ARBA00004418"/>
    </source>
</evidence>
<comment type="subcellular location">
    <subcellularLocation>
        <location evidence="1">Periplasm</location>
    </subcellularLocation>
</comment>
<dbReference type="InterPro" id="IPR001638">
    <property type="entry name" value="Solute-binding_3/MltF_N"/>
</dbReference>
<dbReference type="CDD" id="cd13560">
    <property type="entry name" value="PBP2_taurine"/>
    <property type="match status" value="1"/>
</dbReference>
<dbReference type="OrthoDB" id="286202at2"/>
<dbReference type="GO" id="GO:0042918">
    <property type="term" value="P:alkanesulfonate transmembrane transport"/>
    <property type="evidence" value="ECO:0007669"/>
    <property type="project" value="TreeGrafter"/>
</dbReference>
<organism evidence="5 6">
    <name type="scientific">Morganella psychrotolerans</name>
    <dbReference type="NCBI Taxonomy" id="368603"/>
    <lineage>
        <taxon>Bacteria</taxon>
        <taxon>Pseudomonadati</taxon>
        <taxon>Pseudomonadota</taxon>
        <taxon>Gammaproteobacteria</taxon>
        <taxon>Enterobacterales</taxon>
        <taxon>Morganellaceae</taxon>
        <taxon>Morganella</taxon>
    </lineage>
</organism>
<comment type="similarity">
    <text evidence="2">Belongs to the bacterial solute-binding protein SsuA/TauA family.</text>
</comment>
<dbReference type="AlphaFoldDB" id="A0A5M9R4P1"/>
<dbReference type="RefSeq" id="WP_067366979.1">
    <property type="nucleotide sequence ID" value="NZ_BAAAFS010000002.1"/>
</dbReference>
<dbReference type="SUPFAM" id="SSF53850">
    <property type="entry name" value="Periplasmic binding protein-like II"/>
    <property type="match status" value="1"/>
</dbReference>
<evidence type="ECO:0000256" key="3">
    <source>
        <dbReference type="ARBA" id="ARBA00022729"/>
    </source>
</evidence>
<dbReference type="SMART" id="SM00062">
    <property type="entry name" value="PBPb"/>
    <property type="match status" value="1"/>
</dbReference>
<dbReference type="NCBIfam" id="TIGR01729">
    <property type="entry name" value="taurine_ABC_bnd"/>
    <property type="match status" value="1"/>
</dbReference>
<dbReference type="PANTHER" id="PTHR30024">
    <property type="entry name" value="ALIPHATIC SULFONATES-BINDING PROTEIN-RELATED"/>
    <property type="match status" value="1"/>
</dbReference>
<proteinExistence type="inferred from homology"/>
<keyword evidence="3" id="KW-0732">Signal</keyword>
<protein>
    <submittedName>
        <fullName evidence="5">Taurine ABC transporter substrate-binding protein</fullName>
    </submittedName>
</protein>
<evidence type="ECO:0000256" key="2">
    <source>
        <dbReference type="ARBA" id="ARBA00010742"/>
    </source>
</evidence>
<dbReference type="EMBL" id="VXKB01000002">
    <property type="protein sequence ID" value="KAA8715630.1"/>
    <property type="molecule type" value="Genomic_DNA"/>
</dbReference>
<dbReference type="Proteomes" id="UP000322181">
    <property type="component" value="Unassembled WGS sequence"/>
</dbReference>
<dbReference type="GO" id="GO:0042597">
    <property type="term" value="C:periplasmic space"/>
    <property type="evidence" value="ECO:0007669"/>
    <property type="project" value="UniProtKB-SubCell"/>
</dbReference>
<dbReference type="Pfam" id="PF13379">
    <property type="entry name" value="NMT1_2"/>
    <property type="match status" value="1"/>
</dbReference>
<dbReference type="Gene3D" id="3.40.190.10">
    <property type="entry name" value="Periplasmic binding protein-like II"/>
    <property type="match status" value="2"/>
</dbReference>